<proteinExistence type="predicted"/>
<sequence length="153" mass="17267">MSNTPLDGSYSDIDDMLCELCCLPFFQCIHAIPQAQYVAARTFYTDPGLFYMPPLDFEQTPSDLAPVYEYLNAGHGQPLINDHMRTMDVNETTVQPATVQAHIEDIYTPGDRLSARRSRNRKAVQKRQAPRPGGFLCSTDGCDRAFDRQCDLK</sequence>
<dbReference type="EMBL" id="JAANER010000003">
    <property type="protein sequence ID" value="KAG9192586.1"/>
    <property type="molecule type" value="Genomic_DNA"/>
</dbReference>
<reference evidence="1" key="1">
    <citation type="submission" date="2021-07" db="EMBL/GenBank/DDBJ databases">
        <title>Genome Resource of American Ginseng Black Spot Pathogen Alternaria panax.</title>
        <authorList>
            <person name="Qiu C."/>
            <person name="Wang W."/>
            <person name="Liu Z."/>
        </authorList>
    </citation>
    <scope>NUCLEOTIDE SEQUENCE</scope>
    <source>
        <strain evidence="1">BNCC115425</strain>
    </source>
</reference>
<evidence type="ECO:0000313" key="1">
    <source>
        <dbReference type="EMBL" id="KAG9192586.1"/>
    </source>
</evidence>
<dbReference type="AlphaFoldDB" id="A0AAD4IDT1"/>
<dbReference type="Proteomes" id="UP001199106">
    <property type="component" value="Unassembled WGS sequence"/>
</dbReference>
<protein>
    <submittedName>
        <fullName evidence="1">Uncharacterized protein</fullName>
    </submittedName>
</protein>
<gene>
    <name evidence="1" type="ORF">G6011_11320</name>
</gene>
<comment type="caution">
    <text evidence="1">The sequence shown here is derived from an EMBL/GenBank/DDBJ whole genome shotgun (WGS) entry which is preliminary data.</text>
</comment>
<accession>A0AAD4IDT1</accession>
<evidence type="ECO:0000313" key="2">
    <source>
        <dbReference type="Proteomes" id="UP001199106"/>
    </source>
</evidence>
<name>A0AAD4IDT1_9PLEO</name>
<keyword evidence="2" id="KW-1185">Reference proteome</keyword>
<organism evidence="1 2">
    <name type="scientific">Alternaria panax</name>
    <dbReference type="NCBI Taxonomy" id="48097"/>
    <lineage>
        <taxon>Eukaryota</taxon>
        <taxon>Fungi</taxon>
        <taxon>Dikarya</taxon>
        <taxon>Ascomycota</taxon>
        <taxon>Pezizomycotina</taxon>
        <taxon>Dothideomycetes</taxon>
        <taxon>Pleosporomycetidae</taxon>
        <taxon>Pleosporales</taxon>
        <taxon>Pleosporineae</taxon>
        <taxon>Pleosporaceae</taxon>
        <taxon>Alternaria</taxon>
        <taxon>Alternaria sect. Panax</taxon>
    </lineage>
</organism>